<dbReference type="Proteomes" id="UP000746471">
    <property type="component" value="Unassembled WGS sequence"/>
</dbReference>
<gene>
    <name evidence="1" type="ORF">KHM83_02320</name>
</gene>
<accession>A0ABS5PK27</accession>
<dbReference type="NCBIfam" id="TIGR04076">
    <property type="entry name" value="TIGR04076 family protein"/>
    <property type="match status" value="1"/>
</dbReference>
<reference evidence="1 2" key="1">
    <citation type="submission" date="2021-05" db="EMBL/GenBank/DDBJ databases">
        <title>Fusibacter ferrireducens sp. nov., an anaerobic, sulfur- and Fe-reducing bacterium isolated from the mangrove sediment.</title>
        <authorList>
            <person name="Qiu D."/>
        </authorList>
    </citation>
    <scope>NUCLEOTIDE SEQUENCE [LARGE SCALE GENOMIC DNA]</scope>
    <source>
        <strain evidence="1 2">DSM 12116</strain>
    </source>
</reference>
<proteinExistence type="predicted"/>
<organism evidence="1 2">
    <name type="scientific">Fusibacter paucivorans</name>
    <dbReference type="NCBI Taxonomy" id="76009"/>
    <lineage>
        <taxon>Bacteria</taxon>
        <taxon>Bacillati</taxon>
        <taxon>Bacillota</taxon>
        <taxon>Clostridia</taxon>
        <taxon>Eubacteriales</taxon>
        <taxon>Eubacteriales Family XII. Incertae Sedis</taxon>
        <taxon>Fusibacter</taxon>
    </lineage>
</organism>
<evidence type="ECO:0000313" key="2">
    <source>
        <dbReference type="Proteomes" id="UP000746471"/>
    </source>
</evidence>
<sequence length="81" mass="8987">MNVKLTIANSCCRSGYHKTGETYIVGDICPPICHELWHVAYPNILVLQNGGTLDSGCERLRKFEVKCPDGGRVTLYGEVMD</sequence>
<comment type="caution">
    <text evidence="1">The sequence shown here is derived from an EMBL/GenBank/DDBJ whole genome shotgun (WGS) entry which is preliminary data.</text>
</comment>
<keyword evidence="2" id="KW-1185">Reference proteome</keyword>
<protein>
    <submittedName>
        <fullName evidence="1">TIGR04076 family protein</fullName>
    </submittedName>
</protein>
<evidence type="ECO:0000313" key="1">
    <source>
        <dbReference type="EMBL" id="MBS7525510.1"/>
    </source>
</evidence>
<name>A0ABS5PK27_9FIRM</name>
<dbReference type="RefSeq" id="WP_213235299.1">
    <property type="nucleotide sequence ID" value="NZ_JAHBCL010000003.1"/>
</dbReference>
<dbReference type="EMBL" id="JAHBCL010000003">
    <property type="protein sequence ID" value="MBS7525510.1"/>
    <property type="molecule type" value="Genomic_DNA"/>
</dbReference>
<dbReference type="InterPro" id="IPR023811">
    <property type="entry name" value="CHP04076"/>
</dbReference>